<feature type="region of interest" description="Disordered" evidence="6">
    <location>
        <begin position="315"/>
        <end position="467"/>
    </location>
</feature>
<evidence type="ECO:0000259" key="8">
    <source>
        <dbReference type="Pfam" id="PF20684"/>
    </source>
</evidence>
<comment type="subcellular location">
    <subcellularLocation>
        <location evidence="1">Membrane</location>
        <topology evidence="1">Multi-pass membrane protein</topology>
    </subcellularLocation>
</comment>
<dbReference type="InterPro" id="IPR052337">
    <property type="entry name" value="SAT4-like"/>
</dbReference>
<organism evidence="9 10">
    <name type="scientific">Orbilia ellipsospora</name>
    <dbReference type="NCBI Taxonomy" id="2528407"/>
    <lineage>
        <taxon>Eukaryota</taxon>
        <taxon>Fungi</taxon>
        <taxon>Dikarya</taxon>
        <taxon>Ascomycota</taxon>
        <taxon>Pezizomycotina</taxon>
        <taxon>Orbiliomycetes</taxon>
        <taxon>Orbiliales</taxon>
        <taxon>Orbiliaceae</taxon>
        <taxon>Orbilia</taxon>
    </lineage>
</organism>
<keyword evidence="3 7" id="KW-1133">Transmembrane helix</keyword>
<feature type="transmembrane region" description="Helical" evidence="7">
    <location>
        <begin position="237"/>
        <end position="258"/>
    </location>
</feature>
<dbReference type="AlphaFoldDB" id="A0AAV9X4X8"/>
<evidence type="ECO:0000256" key="1">
    <source>
        <dbReference type="ARBA" id="ARBA00004141"/>
    </source>
</evidence>
<feature type="transmembrane region" description="Helical" evidence="7">
    <location>
        <begin position="203"/>
        <end position="225"/>
    </location>
</feature>
<keyword evidence="2 7" id="KW-0812">Transmembrane</keyword>
<keyword evidence="10" id="KW-1185">Reference proteome</keyword>
<gene>
    <name evidence="9" type="ORF">TWF694_002153</name>
</gene>
<dbReference type="GO" id="GO:0016020">
    <property type="term" value="C:membrane"/>
    <property type="evidence" value="ECO:0007669"/>
    <property type="project" value="UniProtKB-SubCell"/>
</dbReference>
<protein>
    <recommendedName>
        <fullName evidence="8">Rhodopsin domain-containing protein</fullName>
    </recommendedName>
</protein>
<evidence type="ECO:0000256" key="4">
    <source>
        <dbReference type="ARBA" id="ARBA00023136"/>
    </source>
</evidence>
<feature type="transmembrane region" description="Helical" evidence="7">
    <location>
        <begin position="278"/>
        <end position="300"/>
    </location>
</feature>
<dbReference type="EMBL" id="JAVHJO010000010">
    <property type="protein sequence ID" value="KAK6535703.1"/>
    <property type="molecule type" value="Genomic_DNA"/>
</dbReference>
<feature type="transmembrane region" description="Helical" evidence="7">
    <location>
        <begin position="80"/>
        <end position="106"/>
    </location>
</feature>
<sequence length="467" mass="50479">MYIPKTLDEALLLARIVQSINGAAILKSLPASASAPNYVPPNRGNEVLIVAIVSMSLAVIMVVLRLYTRKVYAGRFGWDDWLIIPATITAMGFTSIQIIGVIGAHMGMHVYDISPYAMIEGTKLTYAHMILYIFAITFTKLSIILFLRRFSVGVMRHVHNGYIAFHILLGVASVLALAFQCKPVSAAYDLITKLQHKCNGLTMYYAITSLGVASDIAILLLPVPGVLKLQLPAYKKVAVLTVFGIGGLACVFAILRMINLFSGVKGIDLTWDIVPIALYGQLEVTTAIIATSLPALRLLWKGWLPRHRLSIGPLSPKFRRSNPSDRSGGGSSARTRRSDLGKGATTAAAAAVTFSERTESHLDTDIEADGGDTWRRVEYEKGIPVEDSPMDGDSGWRREEGTSLSATEGTLMDDQIRPMGPSPTMNRSRRNSNVASDTSTESGSRLGNLAAGGKELVETEAPPTSVS</sequence>
<feature type="compositionally biased region" description="Basic and acidic residues" evidence="6">
    <location>
        <begin position="372"/>
        <end position="384"/>
    </location>
</feature>
<dbReference type="PANTHER" id="PTHR33048">
    <property type="entry name" value="PTH11-LIKE INTEGRAL MEMBRANE PROTEIN (AFU_ORTHOLOGUE AFUA_5G11245)"/>
    <property type="match status" value="1"/>
</dbReference>
<evidence type="ECO:0000256" key="2">
    <source>
        <dbReference type="ARBA" id="ARBA00022692"/>
    </source>
</evidence>
<dbReference type="Proteomes" id="UP001365542">
    <property type="component" value="Unassembled WGS sequence"/>
</dbReference>
<dbReference type="Pfam" id="PF20684">
    <property type="entry name" value="Fung_rhodopsin"/>
    <property type="match status" value="1"/>
</dbReference>
<keyword evidence="4 7" id="KW-0472">Membrane</keyword>
<evidence type="ECO:0000313" key="9">
    <source>
        <dbReference type="EMBL" id="KAK6535703.1"/>
    </source>
</evidence>
<feature type="transmembrane region" description="Helical" evidence="7">
    <location>
        <begin position="47"/>
        <end position="68"/>
    </location>
</feature>
<evidence type="ECO:0000256" key="5">
    <source>
        <dbReference type="ARBA" id="ARBA00038359"/>
    </source>
</evidence>
<reference evidence="9 10" key="1">
    <citation type="submission" date="2019-10" db="EMBL/GenBank/DDBJ databases">
        <authorList>
            <person name="Palmer J.M."/>
        </authorList>
    </citation>
    <scope>NUCLEOTIDE SEQUENCE [LARGE SCALE GENOMIC DNA]</scope>
    <source>
        <strain evidence="9 10">TWF694</strain>
    </source>
</reference>
<feature type="domain" description="Rhodopsin" evidence="8">
    <location>
        <begin position="64"/>
        <end position="300"/>
    </location>
</feature>
<evidence type="ECO:0000256" key="6">
    <source>
        <dbReference type="SAM" id="MobiDB-lite"/>
    </source>
</evidence>
<feature type="transmembrane region" description="Helical" evidence="7">
    <location>
        <begin position="159"/>
        <end position="179"/>
    </location>
</feature>
<evidence type="ECO:0000313" key="10">
    <source>
        <dbReference type="Proteomes" id="UP001365542"/>
    </source>
</evidence>
<comment type="similarity">
    <text evidence="5">Belongs to the SAT4 family.</text>
</comment>
<dbReference type="InterPro" id="IPR049326">
    <property type="entry name" value="Rhodopsin_dom_fungi"/>
</dbReference>
<dbReference type="PANTHER" id="PTHR33048:SF47">
    <property type="entry name" value="INTEGRAL MEMBRANE PROTEIN-RELATED"/>
    <property type="match status" value="1"/>
</dbReference>
<comment type="caution">
    <text evidence="9">The sequence shown here is derived from an EMBL/GenBank/DDBJ whole genome shotgun (WGS) entry which is preliminary data.</text>
</comment>
<evidence type="ECO:0000256" key="7">
    <source>
        <dbReference type="SAM" id="Phobius"/>
    </source>
</evidence>
<name>A0AAV9X4X8_9PEZI</name>
<accession>A0AAV9X4X8</accession>
<proteinExistence type="inferred from homology"/>
<feature type="compositionally biased region" description="Polar residues" evidence="6">
    <location>
        <begin position="423"/>
        <end position="445"/>
    </location>
</feature>
<feature type="transmembrane region" description="Helical" evidence="7">
    <location>
        <begin position="126"/>
        <end position="147"/>
    </location>
</feature>
<evidence type="ECO:0000256" key="3">
    <source>
        <dbReference type="ARBA" id="ARBA00022989"/>
    </source>
</evidence>